<dbReference type="GO" id="GO:0016746">
    <property type="term" value="F:acyltransferase activity"/>
    <property type="evidence" value="ECO:0007669"/>
    <property type="project" value="UniProtKB-KW"/>
</dbReference>
<dbReference type="PANTHER" id="PTHR34069">
    <property type="entry name" value="3-OXOACYL-[ACYL-CARRIER-PROTEIN] SYNTHASE 3"/>
    <property type="match status" value="1"/>
</dbReference>
<dbReference type="EMBL" id="LAQU01000002">
    <property type="protein sequence ID" value="KKB64968.1"/>
    <property type="molecule type" value="Genomic_DNA"/>
</dbReference>
<dbReference type="InterPro" id="IPR016039">
    <property type="entry name" value="Thiolase-like"/>
</dbReference>
<evidence type="ECO:0000313" key="1">
    <source>
        <dbReference type="EMBL" id="KKB64968.1"/>
    </source>
</evidence>
<evidence type="ECO:0000313" key="2">
    <source>
        <dbReference type="Proteomes" id="UP000033618"/>
    </source>
</evidence>
<sequence length="329" mass="35674">MTTTFHSAHSAAGSWLGIEEAAYELPGEPVDIEAWAAERGYPAERAAAIARSGSRYFHMALDISETDLAIGAMGRLIDTARLNPSDIGAIVHVHTQQFSVPPAPRSLPHEIAASFGIKPLWLGSVAQLNCVSVAAGIETVHALMRRFPQMDAAVIVSSDRVYGEDFRMRQVTGVQCDGAAAMLLTRNSTKNRLGKIAIQTHAKWYRGSDTVAENEADLIAMEWPYTRKAIEAAVALDDVALQDYDLLLPHNADLPGWNSLCRAMRVPADRLYTHNIYARGHACCSDFPINMAEVGLDAIDKGQRVLGIMQSNCGAYAAVSLHPVVSHAQ</sequence>
<accession>A0A0F5K4E8</accession>
<dbReference type="STRING" id="28092.WM40_03100"/>
<name>A0A0F5K4E8_9BURK</name>
<dbReference type="GO" id="GO:0044550">
    <property type="term" value="P:secondary metabolite biosynthetic process"/>
    <property type="evidence" value="ECO:0007669"/>
    <property type="project" value="TreeGrafter"/>
</dbReference>
<dbReference type="AlphaFoldDB" id="A0A0F5K4E8"/>
<dbReference type="OrthoDB" id="8985188at2"/>
<dbReference type="PATRIC" id="fig|28092.6.peg.730"/>
<keyword evidence="2" id="KW-1185">Reference proteome</keyword>
<protein>
    <submittedName>
        <fullName evidence="1">3-oxoacyl-ACP synthase</fullName>
    </submittedName>
</protein>
<dbReference type="PANTHER" id="PTHR34069:SF2">
    <property type="entry name" value="BETA-KETOACYL-[ACYL-CARRIER-PROTEIN] SYNTHASE III"/>
    <property type="match status" value="1"/>
</dbReference>
<dbReference type="RefSeq" id="WP_046152105.1">
    <property type="nucleotide sequence ID" value="NZ_CADFGU010000004.1"/>
</dbReference>
<dbReference type="Proteomes" id="UP000033618">
    <property type="component" value="Unassembled WGS sequence"/>
</dbReference>
<dbReference type="SUPFAM" id="SSF53901">
    <property type="entry name" value="Thiolase-like"/>
    <property type="match status" value="2"/>
</dbReference>
<comment type="caution">
    <text evidence="1">The sequence shown here is derived from an EMBL/GenBank/DDBJ whole genome shotgun (WGS) entry which is preliminary data.</text>
</comment>
<proteinExistence type="predicted"/>
<organism evidence="1 2">
    <name type="scientific">Robbsia andropogonis</name>
    <dbReference type="NCBI Taxonomy" id="28092"/>
    <lineage>
        <taxon>Bacteria</taxon>
        <taxon>Pseudomonadati</taxon>
        <taxon>Pseudomonadota</taxon>
        <taxon>Betaproteobacteria</taxon>
        <taxon>Burkholderiales</taxon>
        <taxon>Burkholderiaceae</taxon>
        <taxon>Robbsia</taxon>
    </lineage>
</organism>
<dbReference type="Gene3D" id="3.40.47.10">
    <property type="match status" value="2"/>
</dbReference>
<gene>
    <name evidence="1" type="ORF">WM40_03100</name>
</gene>
<reference evidence="1 2" key="1">
    <citation type="submission" date="2015-03" db="EMBL/GenBank/DDBJ databases">
        <title>Draft Genome Sequence of Burkholderia andropogonis type strain ICMP2807, isolated from Sorghum bicolor.</title>
        <authorList>
            <person name="Lopes-Santos L."/>
            <person name="Castro D.B."/>
            <person name="Ottoboni L.M."/>
            <person name="Park D."/>
            <person name="Weirc B.S."/>
            <person name="Destefano S.A."/>
        </authorList>
    </citation>
    <scope>NUCLEOTIDE SEQUENCE [LARGE SCALE GENOMIC DNA]</scope>
    <source>
        <strain evidence="1 2">ICMP2807</strain>
    </source>
</reference>